<proteinExistence type="predicted"/>
<feature type="compositionally biased region" description="Basic and acidic residues" evidence="1">
    <location>
        <begin position="150"/>
        <end position="163"/>
    </location>
</feature>
<reference evidence="3" key="1">
    <citation type="journal article" date="2016" name="Genome Announc.">
        <title>Genome sequence of Ustilaginoidea virens IPU010, a rice pathogenic fungus causing false smut.</title>
        <authorList>
            <person name="Kumagai T."/>
            <person name="Ishii T."/>
            <person name="Terai G."/>
            <person name="Umemura M."/>
            <person name="Machida M."/>
            <person name="Asai K."/>
        </authorList>
    </citation>
    <scope>NUCLEOTIDE SEQUENCE [LARGE SCALE GENOMIC DNA]</scope>
    <source>
        <strain evidence="3">IPU010</strain>
    </source>
</reference>
<comment type="caution">
    <text evidence="2">The sequence shown here is derived from an EMBL/GenBank/DDBJ whole genome shotgun (WGS) entry which is preliminary data.</text>
</comment>
<protein>
    <submittedName>
        <fullName evidence="2">Uncharacterized protein</fullName>
    </submittedName>
</protein>
<dbReference type="AlphaFoldDB" id="A0A1B5L5H0"/>
<organism evidence="2 3">
    <name type="scientific">Ustilaginoidea virens</name>
    <name type="common">Rice false smut fungus</name>
    <name type="synonym">Villosiclava virens</name>
    <dbReference type="NCBI Taxonomy" id="1159556"/>
    <lineage>
        <taxon>Eukaryota</taxon>
        <taxon>Fungi</taxon>
        <taxon>Dikarya</taxon>
        <taxon>Ascomycota</taxon>
        <taxon>Pezizomycotina</taxon>
        <taxon>Sordariomycetes</taxon>
        <taxon>Hypocreomycetidae</taxon>
        <taxon>Hypocreales</taxon>
        <taxon>Clavicipitaceae</taxon>
        <taxon>Ustilaginoidea</taxon>
    </lineage>
</organism>
<evidence type="ECO:0000313" key="2">
    <source>
        <dbReference type="EMBL" id="GAO18771.1"/>
    </source>
</evidence>
<feature type="region of interest" description="Disordered" evidence="1">
    <location>
        <begin position="134"/>
        <end position="164"/>
    </location>
</feature>
<name>A0A1B5L5H0_USTVR</name>
<gene>
    <name evidence="2" type="ORF">UVI_02052630</name>
</gene>
<accession>A0A1B5L5H0</accession>
<dbReference type="EMBL" id="BBTG02000040">
    <property type="protein sequence ID" value="GAO18771.1"/>
    <property type="molecule type" value="Genomic_DNA"/>
</dbReference>
<dbReference type="Proteomes" id="UP000054053">
    <property type="component" value="Unassembled WGS sequence"/>
</dbReference>
<sequence>MPAVLVLAASVTADQVRGDMSGEISHEGFYGFKGRVRHYLAAAGSIGQMPVSMGLVPESSFHVRDHGLPGLSLVAVDADQGGDPQAVQLERRPPHHQLGLGKDARARQAHPVALESRLVQPGRHLEAPHAGEVQKRRGAGTGGVVQPSEVRPDALHDVRERQPRRPVGVLVRAQAREGRQDGLAEEPVVDGVGGERVAGGRRPEALAHAHRDGDGDGLRTVPPAPGVAGALHDAADVVDADGGRGFARRDEELTRRL</sequence>
<evidence type="ECO:0000313" key="3">
    <source>
        <dbReference type="Proteomes" id="UP000054053"/>
    </source>
</evidence>
<evidence type="ECO:0000256" key="1">
    <source>
        <dbReference type="SAM" id="MobiDB-lite"/>
    </source>
</evidence>